<evidence type="ECO:0000256" key="2">
    <source>
        <dbReference type="ARBA" id="ARBA00023125"/>
    </source>
</evidence>
<dbReference type="Gene3D" id="1.10.10.10">
    <property type="entry name" value="Winged helix-like DNA-binding domain superfamily/Winged helix DNA-binding domain"/>
    <property type="match status" value="1"/>
</dbReference>
<evidence type="ECO:0000256" key="1">
    <source>
        <dbReference type="ARBA" id="ARBA00023015"/>
    </source>
</evidence>
<dbReference type="SMART" id="SM00347">
    <property type="entry name" value="HTH_MARR"/>
    <property type="match status" value="1"/>
</dbReference>
<gene>
    <name evidence="5" type="ORF">C7B45_04345</name>
</gene>
<dbReference type="EMBL" id="PXYV01000009">
    <property type="protein sequence ID" value="PSR23014.1"/>
    <property type="molecule type" value="Genomic_DNA"/>
</dbReference>
<evidence type="ECO:0000313" key="5">
    <source>
        <dbReference type="EMBL" id="PSR23014.1"/>
    </source>
</evidence>
<reference evidence="5 6" key="1">
    <citation type="journal article" date="2014" name="BMC Genomics">
        <title>Comparison of environmental and isolate Sulfobacillus genomes reveals diverse carbon, sulfur, nitrogen, and hydrogen metabolisms.</title>
        <authorList>
            <person name="Justice N.B."/>
            <person name="Norman A."/>
            <person name="Brown C.T."/>
            <person name="Singh A."/>
            <person name="Thomas B.C."/>
            <person name="Banfield J.F."/>
        </authorList>
    </citation>
    <scope>NUCLEOTIDE SEQUENCE [LARGE SCALE GENOMIC DNA]</scope>
    <source>
        <strain evidence="5">AMDSBA3</strain>
    </source>
</reference>
<dbReference type="PROSITE" id="PS50995">
    <property type="entry name" value="HTH_MARR_2"/>
    <property type="match status" value="1"/>
</dbReference>
<dbReference type="Pfam" id="PF01047">
    <property type="entry name" value="MarR"/>
    <property type="match status" value="1"/>
</dbReference>
<keyword evidence="3" id="KW-0804">Transcription</keyword>
<sequence length="149" mass="17325">MVGMGWLTMRLATEIFDQIFVVVRDFERRFREQGSGTLSTTQFQALSILEESEPVTAMTMAQKLRIAPPTATRALDSLGRRQLVLKERDPQDRRIVWLRLTDRGEHALLKEREHQLAWMVNLLDALTRDEQEQFLDLMRKIASRVDSPS</sequence>
<organism evidence="5 6">
    <name type="scientific">Sulfobacillus acidophilus</name>
    <dbReference type="NCBI Taxonomy" id="53633"/>
    <lineage>
        <taxon>Bacteria</taxon>
        <taxon>Bacillati</taxon>
        <taxon>Bacillota</taxon>
        <taxon>Clostridia</taxon>
        <taxon>Eubacteriales</taxon>
        <taxon>Clostridiales Family XVII. Incertae Sedis</taxon>
        <taxon>Sulfobacillus</taxon>
    </lineage>
</organism>
<name>A0A2T2WL89_9FIRM</name>
<evidence type="ECO:0000313" key="6">
    <source>
        <dbReference type="Proteomes" id="UP000241848"/>
    </source>
</evidence>
<dbReference type="InterPro" id="IPR036390">
    <property type="entry name" value="WH_DNA-bd_sf"/>
</dbReference>
<comment type="caution">
    <text evidence="5">The sequence shown here is derived from an EMBL/GenBank/DDBJ whole genome shotgun (WGS) entry which is preliminary data.</text>
</comment>
<evidence type="ECO:0000259" key="4">
    <source>
        <dbReference type="PROSITE" id="PS50995"/>
    </source>
</evidence>
<dbReference type="GO" id="GO:0003700">
    <property type="term" value="F:DNA-binding transcription factor activity"/>
    <property type="evidence" value="ECO:0007669"/>
    <property type="project" value="InterPro"/>
</dbReference>
<dbReference type="PANTHER" id="PTHR42756">
    <property type="entry name" value="TRANSCRIPTIONAL REGULATOR, MARR"/>
    <property type="match status" value="1"/>
</dbReference>
<dbReference type="InterPro" id="IPR036388">
    <property type="entry name" value="WH-like_DNA-bd_sf"/>
</dbReference>
<keyword evidence="1" id="KW-0805">Transcription regulation</keyword>
<dbReference type="AlphaFoldDB" id="A0A2T2WL89"/>
<protein>
    <submittedName>
        <fullName evidence="5">MarR family transcriptional regulator</fullName>
    </submittedName>
</protein>
<accession>A0A2T2WL89</accession>
<dbReference type="GO" id="GO:0003677">
    <property type="term" value="F:DNA binding"/>
    <property type="evidence" value="ECO:0007669"/>
    <property type="project" value="UniProtKB-KW"/>
</dbReference>
<keyword evidence="2" id="KW-0238">DNA-binding</keyword>
<dbReference type="PANTHER" id="PTHR42756:SF1">
    <property type="entry name" value="TRANSCRIPTIONAL REPRESSOR OF EMRAB OPERON"/>
    <property type="match status" value="1"/>
</dbReference>
<feature type="domain" description="HTH marR-type" evidence="4">
    <location>
        <begin position="12"/>
        <end position="143"/>
    </location>
</feature>
<evidence type="ECO:0000256" key="3">
    <source>
        <dbReference type="ARBA" id="ARBA00023163"/>
    </source>
</evidence>
<dbReference type="SUPFAM" id="SSF46785">
    <property type="entry name" value="Winged helix' DNA-binding domain"/>
    <property type="match status" value="1"/>
</dbReference>
<dbReference type="Proteomes" id="UP000241848">
    <property type="component" value="Unassembled WGS sequence"/>
</dbReference>
<dbReference type="PRINTS" id="PR00598">
    <property type="entry name" value="HTHMARR"/>
</dbReference>
<proteinExistence type="predicted"/>
<dbReference type="InterPro" id="IPR000835">
    <property type="entry name" value="HTH_MarR-typ"/>
</dbReference>